<dbReference type="GO" id="GO:0003924">
    <property type="term" value="F:GTPase activity"/>
    <property type="evidence" value="ECO:0007669"/>
    <property type="project" value="InterPro"/>
</dbReference>
<dbReference type="EMBL" id="UNQJ01000014">
    <property type="protein sequence ID" value="SYZ33938.1"/>
    <property type="molecule type" value="Genomic_DNA"/>
</dbReference>
<dbReference type="GO" id="GO:0043022">
    <property type="term" value="F:ribosome binding"/>
    <property type="evidence" value="ECO:0007669"/>
    <property type="project" value="TreeGrafter"/>
</dbReference>
<dbReference type="GO" id="GO:0005525">
    <property type="term" value="F:GTP binding"/>
    <property type="evidence" value="ECO:0007669"/>
    <property type="project" value="InterPro"/>
</dbReference>
<reference evidence="5" key="2">
    <citation type="submission" date="2018-08" db="EMBL/GenBank/DDBJ databases">
        <authorList>
            <person name="Hornung B."/>
        </authorList>
    </citation>
    <scope>NUCLEOTIDE SEQUENCE [LARGE SCALE GENOMIC DNA]</scope>
</reference>
<evidence type="ECO:0000313" key="3">
    <source>
        <dbReference type="EMBL" id="SYZ33937.1"/>
    </source>
</evidence>
<keyword evidence="5" id="KW-1185">Reference proteome</keyword>
<protein>
    <submittedName>
        <fullName evidence="4">Transcription factor-like</fullName>
    </submittedName>
</protein>
<dbReference type="AlphaFoldDB" id="A0A383S7I1"/>
<accession>A0A383S7I1</accession>
<dbReference type="PROSITE" id="PS51722">
    <property type="entry name" value="G_TR_2"/>
    <property type="match status" value="1"/>
</dbReference>
<dbReference type="Proteomes" id="UP000263928">
    <property type="component" value="Unassembled WGS sequence"/>
</dbReference>
<dbReference type="PANTHER" id="PTHR43512:SF4">
    <property type="entry name" value="TRANSLATION FACTOR GUF1 HOMOLOG, CHLOROPLASTIC"/>
    <property type="match status" value="1"/>
</dbReference>
<evidence type="ECO:0000313" key="5">
    <source>
        <dbReference type="Proteomes" id="UP000263928"/>
    </source>
</evidence>
<dbReference type="InterPro" id="IPR006297">
    <property type="entry name" value="EF-4"/>
</dbReference>
<dbReference type="Gene3D" id="3.40.50.300">
    <property type="entry name" value="P-loop containing nucleotide triphosphate hydrolases"/>
    <property type="match status" value="1"/>
</dbReference>
<dbReference type="InterPro" id="IPR000795">
    <property type="entry name" value="T_Tr_GTP-bd_dom"/>
</dbReference>
<dbReference type="Pfam" id="PF00009">
    <property type="entry name" value="GTP_EFTU"/>
    <property type="match status" value="1"/>
</dbReference>
<evidence type="ECO:0000259" key="2">
    <source>
        <dbReference type="PROSITE" id="PS51722"/>
    </source>
</evidence>
<reference evidence="4" key="1">
    <citation type="submission" date="2018-08" db="EMBL/GenBank/DDBJ databases">
        <authorList>
            <person name="Ferrada E.E."/>
            <person name="Latorre B.A."/>
        </authorList>
    </citation>
    <scope>NUCLEOTIDE SEQUENCE [LARGE SCALE GENOMIC DNA]</scope>
    <source>
        <strain evidence="4">Propionibacterium_australiense1</strain>
    </source>
</reference>
<proteinExistence type="predicted"/>
<dbReference type="PANTHER" id="PTHR43512">
    <property type="entry name" value="TRANSLATION FACTOR GUF1-RELATED"/>
    <property type="match status" value="1"/>
</dbReference>
<dbReference type="PRINTS" id="PR00315">
    <property type="entry name" value="ELONGATNFCT"/>
</dbReference>
<dbReference type="EMBL" id="UNQJ01000014">
    <property type="protein sequence ID" value="SYZ33937.1"/>
    <property type="molecule type" value="Genomic_DNA"/>
</dbReference>
<dbReference type="SUPFAM" id="SSF52540">
    <property type="entry name" value="P-loop containing nucleoside triphosphate hydrolases"/>
    <property type="match status" value="1"/>
</dbReference>
<dbReference type="InterPro" id="IPR027417">
    <property type="entry name" value="P-loop_NTPase"/>
</dbReference>
<name>A0A383S7I1_9ACTN</name>
<evidence type="ECO:0000313" key="4">
    <source>
        <dbReference type="EMBL" id="SYZ33938.1"/>
    </source>
</evidence>
<sequence>MTVQPGATDPAVIRNFSIIAHIDHGKSTLADRMLQLTGIVEEREMRAQYLDMMDIERERGITITSQAARTALPAAPRRFRDVRQWNPPAVQPRRGPAIRCHRQS</sequence>
<evidence type="ECO:0000256" key="1">
    <source>
        <dbReference type="SAM" id="MobiDB-lite"/>
    </source>
</evidence>
<dbReference type="GO" id="GO:0045727">
    <property type="term" value="P:positive regulation of translation"/>
    <property type="evidence" value="ECO:0007669"/>
    <property type="project" value="TreeGrafter"/>
</dbReference>
<feature type="domain" description="Tr-type G" evidence="2">
    <location>
        <begin position="11"/>
        <end position="104"/>
    </location>
</feature>
<organism evidence="4 5">
    <name type="scientific">Propionibacterium australiense</name>
    <dbReference type="NCBI Taxonomy" id="119981"/>
    <lineage>
        <taxon>Bacteria</taxon>
        <taxon>Bacillati</taxon>
        <taxon>Actinomycetota</taxon>
        <taxon>Actinomycetes</taxon>
        <taxon>Propionibacteriales</taxon>
        <taxon>Propionibacteriaceae</taxon>
        <taxon>Propionibacterium</taxon>
    </lineage>
</organism>
<feature type="region of interest" description="Disordered" evidence="1">
    <location>
        <begin position="79"/>
        <end position="104"/>
    </location>
</feature>
<gene>
    <name evidence="3" type="ORF">PROPAUS_1893</name>
    <name evidence="4" type="ORF">PROPAUS_1894</name>
</gene>